<dbReference type="InterPro" id="IPR001283">
    <property type="entry name" value="CRISP-related"/>
</dbReference>
<dbReference type="Pfam" id="PF00188">
    <property type="entry name" value="CAP"/>
    <property type="match status" value="1"/>
</dbReference>
<dbReference type="Gene3D" id="3.40.33.10">
    <property type="entry name" value="CAP"/>
    <property type="match status" value="1"/>
</dbReference>
<reference evidence="7" key="1">
    <citation type="submission" date="2025-08" db="UniProtKB">
        <authorList>
            <consortium name="RefSeq"/>
        </authorList>
    </citation>
    <scope>IDENTIFICATION</scope>
    <source>
        <strain evidence="7">Aabys</strain>
        <tissue evidence="7">Whole body</tissue>
    </source>
</reference>
<evidence type="ECO:0000256" key="1">
    <source>
        <dbReference type="ARBA" id="ARBA00004613"/>
    </source>
</evidence>
<evidence type="ECO:0000256" key="3">
    <source>
        <dbReference type="ARBA" id="ARBA00022525"/>
    </source>
</evidence>
<dbReference type="InterPro" id="IPR002413">
    <property type="entry name" value="V5_allergen-like"/>
</dbReference>
<organism evidence="6 7">
    <name type="scientific">Musca domestica</name>
    <name type="common">House fly</name>
    <dbReference type="NCBI Taxonomy" id="7370"/>
    <lineage>
        <taxon>Eukaryota</taxon>
        <taxon>Metazoa</taxon>
        <taxon>Ecdysozoa</taxon>
        <taxon>Arthropoda</taxon>
        <taxon>Hexapoda</taxon>
        <taxon>Insecta</taxon>
        <taxon>Pterygota</taxon>
        <taxon>Neoptera</taxon>
        <taxon>Endopterygota</taxon>
        <taxon>Diptera</taxon>
        <taxon>Brachycera</taxon>
        <taxon>Muscomorpha</taxon>
        <taxon>Muscoidea</taxon>
        <taxon>Muscidae</taxon>
        <taxon>Musca</taxon>
    </lineage>
</organism>
<gene>
    <name evidence="7" type="primary">LOC131801063</name>
</gene>
<proteinExistence type="inferred from homology"/>
<comment type="subcellular location">
    <subcellularLocation>
        <location evidence="1">Secreted</location>
    </subcellularLocation>
</comment>
<dbReference type="Proteomes" id="UP001652621">
    <property type="component" value="Unplaced"/>
</dbReference>
<evidence type="ECO:0000313" key="6">
    <source>
        <dbReference type="Proteomes" id="UP001652621"/>
    </source>
</evidence>
<evidence type="ECO:0000259" key="5">
    <source>
        <dbReference type="SMART" id="SM00198"/>
    </source>
</evidence>
<accession>A0ABM3UNB2</accession>
<dbReference type="RefSeq" id="XP_058975016.1">
    <property type="nucleotide sequence ID" value="XM_059119033.1"/>
</dbReference>
<dbReference type="InterPro" id="IPR034763">
    <property type="entry name" value="P14a_insect"/>
</dbReference>
<dbReference type="PIRSF" id="PIRSF038921">
    <property type="entry name" value="P14a"/>
    <property type="match status" value="1"/>
</dbReference>
<comment type="similarity">
    <text evidence="2">Belongs to the CRISP family.</text>
</comment>
<keyword evidence="3" id="KW-0964">Secreted</keyword>
<dbReference type="GeneID" id="131801063"/>
<dbReference type="CDD" id="cd05380">
    <property type="entry name" value="CAP_euk"/>
    <property type="match status" value="1"/>
</dbReference>
<dbReference type="SMART" id="SM00198">
    <property type="entry name" value="SCP"/>
    <property type="match status" value="1"/>
</dbReference>
<name>A0ABM3UNB2_MUSDO</name>
<dbReference type="PRINTS" id="PR00837">
    <property type="entry name" value="V5TPXLIKE"/>
</dbReference>
<dbReference type="InterPro" id="IPR014044">
    <property type="entry name" value="CAP_dom"/>
</dbReference>
<sequence length="283" mass="31866">MEYLISRQDINIFNGYSKEQCRTGKHKIMNALKTFVVLASLIGLTLAEDYCNKDLCWYGTHVACGHNGQFAKTCPKDAALVKIDQTLKDRIVADFNKKRNFIAGGGDSNHSPACRMATMEWDDELAKLAELNVKQCEMEHDDCHNTQSFPVSGQNLAWMTYFGTPHIPSLIDGSIQMWYDELKDSSMKYIRSYHQHEENAVIGHFTAMVADRNYRLGCAASTYTETGKDYSSFLFACNFAFTNVLDQPIYTDCAKAGTDCATGANPKYPNLCSTSEKYKVTFF</sequence>
<keyword evidence="6" id="KW-1185">Reference proteome</keyword>
<dbReference type="InterPro" id="IPR035940">
    <property type="entry name" value="CAP_sf"/>
</dbReference>
<dbReference type="PANTHER" id="PTHR10334">
    <property type="entry name" value="CYSTEINE-RICH SECRETORY PROTEIN-RELATED"/>
    <property type="match status" value="1"/>
</dbReference>
<dbReference type="SUPFAM" id="SSF55797">
    <property type="entry name" value="PR-1-like"/>
    <property type="match status" value="1"/>
</dbReference>
<protein>
    <submittedName>
        <fullName evidence="7">Antigen 5 like allergen Cul n 1-like</fullName>
    </submittedName>
</protein>
<evidence type="ECO:0000256" key="4">
    <source>
        <dbReference type="ARBA" id="ARBA00022729"/>
    </source>
</evidence>
<dbReference type="PRINTS" id="PR00838">
    <property type="entry name" value="V5ALLERGEN"/>
</dbReference>
<feature type="domain" description="SCP" evidence="5">
    <location>
        <begin position="85"/>
        <end position="246"/>
    </location>
</feature>
<evidence type="ECO:0000313" key="7">
    <source>
        <dbReference type="RefSeq" id="XP_058975016.1"/>
    </source>
</evidence>
<evidence type="ECO:0000256" key="2">
    <source>
        <dbReference type="ARBA" id="ARBA00009923"/>
    </source>
</evidence>
<keyword evidence="4" id="KW-0732">Signal</keyword>